<sequence length="56" mass="6124">MRHGAMAWSMRCLRARSPAAKAGAREGALDRRADGRGHRRDAYASSCRLAASRPAR</sequence>
<evidence type="ECO:0000313" key="2">
    <source>
        <dbReference type="EMBL" id="GES36905.1"/>
    </source>
</evidence>
<keyword evidence="3" id="KW-1185">Reference proteome</keyword>
<evidence type="ECO:0000256" key="1">
    <source>
        <dbReference type="SAM" id="MobiDB-lite"/>
    </source>
</evidence>
<evidence type="ECO:0000313" key="3">
    <source>
        <dbReference type="Proteomes" id="UP000325466"/>
    </source>
</evidence>
<comment type="caution">
    <text evidence="2">The sequence shown here is derived from an EMBL/GenBank/DDBJ whole genome shotgun (WGS) entry which is preliminary data.</text>
</comment>
<proteinExistence type="predicted"/>
<feature type="compositionally biased region" description="Basic and acidic residues" evidence="1">
    <location>
        <begin position="23"/>
        <end position="42"/>
    </location>
</feature>
<dbReference type="Proteomes" id="UP000325466">
    <property type="component" value="Unassembled WGS sequence"/>
</dbReference>
<name>A0ABQ0YKC3_9NOCA</name>
<protein>
    <submittedName>
        <fullName evidence="2">Uncharacterized protein</fullName>
    </submittedName>
</protein>
<accession>A0ABQ0YKC3</accession>
<feature type="region of interest" description="Disordered" evidence="1">
    <location>
        <begin position="19"/>
        <end position="56"/>
    </location>
</feature>
<gene>
    <name evidence="2" type="ORF">RAJCM14343_2159</name>
</gene>
<reference evidence="2 3" key="1">
    <citation type="journal article" date="2018" name="Biodegradation">
        <title>1,4-Dioxane degradation characteristics of Rhodococcus aetherivorans JCM 14343.</title>
        <authorList>
            <person name="Inoue D."/>
            <person name="Tsunoda T."/>
            <person name="Yamamoto N."/>
            <person name="Ike M."/>
            <person name="Sei K."/>
        </authorList>
    </citation>
    <scope>NUCLEOTIDE SEQUENCE [LARGE SCALE GENOMIC DNA]</scope>
    <source>
        <strain evidence="2 3">JCM 14343</strain>
    </source>
</reference>
<dbReference type="EMBL" id="BLAH01000076">
    <property type="protein sequence ID" value="GES36905.1"/>
    <property type="molecule type" value="Genomic_DNA"/>
</dbReference>
<organism evidence="2 3">
    <name type="scientific">Rhodococcus aetherivorans</name>
    <dbReference type="NCBI Taxonomy" id="191292"/>
    <lineage>
        <taxon>Bacteria</taxon>
        <taxon>Bacillati</taxon>
        <taxon>Actinomycetota</taxon>
        <taxon>Actinomycetes</taxon>
        <taxon>Mycobacteriales</taxon>
        <taxon>Nocardiaceae</taxon>
        <taxon>Rhodococcus</taxon>
    </lineage>
</organism>